<accession>A0A2J6RBF4</accession>
<protein>
    <submittedName>
        <fullName evidence="1">Uncharacterized protein</fullName>
    </submittedName>
</protein>
<evidence type="ECO:0000313" key="2">
    <source>
        <dbReference type="Proteomes" id="UP000235786"/>
    </source>
</evidence>
<name>A0A2J6RBF4_HYAVF</name>
<sequence>MLENTALPLGKPASLFLSLPPEVRDCIYDAALDWPKMSVLAETISRSDATTLHEHPKSPLSSISLRRYGLMSTPSLLLLNRQITSEALEVLYRKPVILNELPPRRLGQPMSVTEIISETTLQNIRFVVMRIDLDQKLSGRDWSKVVSMLLEIWRVKNSLEKVQIWIQHDPLVEHGTHTFGEAMQNMHARMLLSKLRGFRKQFPTIIEGALDVIFAGPRLST</sequence>
<dbReference type="InterPro" id="IPR038883">
    <property type="entry name" value="AN11006-like"/>
</dbReference>
<organism evidence="1 2">
    <name type="scientific">Hyaloscypha variabilis (strain UAMH 11265 / GT02V1 / F)</name>
    <name type="common">Meliniomyces variabilis</name>
    <dbReference type="NCBI Taxonomy" id="1149755"/>
    <lineage>
        <taxon>Eukaryota</taxon>
        <taxon>Fungi</taxon>
        <taxon>Dikarya</taxon>
        <taxon>Ascomycota</taxon>
        <taxon>Pezizomycotina</taxon>
        <taxon>Leotiomycetes</taxon>
        <taxon>Helotiales</taxon>
        <taxon>Hyaloscyphaceae</taxon>
        <taxon>Hyaloscypha</taxon>
        <taxon>Hyaloscypha variabilis</taxon>
    </lineage>
</organism>
<keyword evidence="2" id="KW-1185">Reference proteome</keyword>
<reference evidence="1 2" key="1">
    <citation type="submission" date="2016-04" db="EMBL/GenBank/DDBJ databases">
        <title>A degradative enzymes factory behind the ericoid mycorrhizal symbiosis.</title>
        <authorList>
            <consortium name="DOE Joint Genome Institute"/>
            <person name="Martino E."/>
            <person name="Morin E."/>
            <person name="Grelet G."/>
            <person name="Kuo A."/>
            <person name="Kohler A."/>
            <person name="Daghino S."/>
            <person name="Barry K."/>
            <person name="Choi C."/>
            <person name="Cichocki N."/>
            <person name="Clum A."/>
            <person name="Copeland A."/>
            <person name="Hainaut M."/>
            <person name="Haridas S."/>
            <person name="Labutti K."/>
            <person name="Lindquist E."/>
            <person name="Lipzen A."/>
            <person name="Khouja H.-R."/>
            <person name="Murat C."/>
            <person name="Ohm R."/>
            <person name="Olson A."/>
            <person name="Spatafora J."/>
            <person name="Veneault-Fourrey C."/>
            <person name="Henrissat B."/>
            <person name="Grigoriev I."/>
            <person name="Martin F."/>
            <person name="Perotto S."/>
        </authorList>
    </citation>
    <scope>NUCLEOTIDE SEQUENCE [LARGE SCALE GENOMIC DNA]</scope>
    <source>
        <strain evidence="1 2">F</strain>
    </source>
</reference>
<dbReference type="PANTHER" id="PTHR42085">
    <property type="entry name" value="F-BOX DOMAIN-CONTAINING PROTEIN"/>
    <property type="match status" value="1"/>
</dbReference>
<proteinExistence type="predicted"/>
<dbReference type="PANTHER" id="PTHR42085:SF2">
    <property type="entry name" value="F-BOX DOMAIN-CONTAINING PROTEIN"/>
    <property type="match status" value="1"/>
</dbReference>
<dbReference type="STRING" id="1149755.A0A2J6RBF4"/>
<dbReference type="OrthoDB" id="3510794at2759"/>
<dbReference type="Proteomes" id="UP000235786">
    <property type="component" value="Unassembled WGS sequence"/>
</dbReference>
<dbReference type="AlphaFoldDB" id="A0A2J6RBF4"/>
<gene>
    <name evidence="1" type="ORF">L207DRAFT_586880</name>
</gene>
<dbReference type="EMBL" id="KZ613951">
    <property type="protein sequence ID" value="PMD35843.1"/>
    <property type="molecule type" value="Genomic_DNA"/>
</dbReference>
<evidence type="ECO:0000313" key="1">
    <source>
        <dbReference type="EMBL" id="PMD35843.1"/>
    </source>
</evidence>